<reference evidence="1 2" key="1">
    <citation type="submission" date="2023-07" db="EMBL/GenBank/DDBJ databases">
        <title>Bacillus lucianemedeirus sp. nov, a new species isolated from an immunobiological production facility.</title>
        <authorList>
            <person name="Costa L.V."/>
            <person name="Miranda R.V.S.L."/>
            <person name="Brandao M.L.L."/>
            <person name="Reis C.M.F."/>
            <person name="Frazao A.M."/>
            <person name="Cruz F.V."/>
            <person name="Baio P.V.P."/>
            <person name="Veras J.F.C."/>
            <person name="Ramos J.N."/>
            <person name="Vieira V."/>
        </authorList>
    </citation>
    <scope>NUCLEOTIDE SEQUENCE [LARGE SCALE GENOMIC DNA]</scope>
    <source>
        <strain evidence="1 2">B190/17</strain>
    </source>
</reference>
<proteinExistence type="predicted"/>
<dbReference type="EMBL" id="JAUIYO010000003">
    <property type="protein sequence ID" value="MFK2825527.1"/>
    <property type="molecule type" value="Genomic_DNA"/>
</dbReference>
<sequence length="122" mass="13607">MFKRTSVVKHIRVVTVSDSSVVEIGDSAAMKLGNRVLAVQRQTELFYGNEGNFEDYPIFSKAIPVLKTDENLAFTRYNLSPFIRVGHINIIGVASSSVLHIGSTGMIHADSRIKHIRQLLHE</sequence>
<keyword evidence="2" id="KW-1185">Reference proteome</keyword>
<name>A0ABW8I7R4_9BACI</name>
<dbReference type="Proteomes" id="UP001619911">
    <property type="component" value="Unassembled WGS sequence"/>
</dbReference>
<dbReference type="Pfam" id="PF10970">
    <property type="entry name" value="GerPE"/>
    <property type="match status" value="1"/>
</dbReference>
<accession>A0ABW8I7R4</accession>
<evidence type="ECO:0000313" key="2">
    <source>
        <dbReference type="Proteomes" id="UP001619911"/>
    </source>
</evidence>
<organism evidence="1 2">
    <name type="scientific">Bacillus lumedeiriae</name>
    <dbReference type="NCBI Taxonomy" id="3058829"/>
    <lineage>
        <taxon>Bacteria</taxon>
        <taxon>Bacillati</taxon>
        <taxon>Bacillota</taxon>
        <taxon>Bacilli</taxon>
        <taxon>Bacillales</taxon>
        <taxon>Bacillaceae</taxon>
        <taxon>Bacillus</taxon>
    </lineage>
</organism>
<dbReference type="RefSeq" id="WP_404316169.1">
    <property type="nucleotide sequence ID" value="NZ_JAUIYO010000003.1"/>
</dbReference>
<protein>
    <submittedName>
        <fullName evidence="1">Spore germination protein GerPE</fullName>
    </submittedName>
</protein>
<dbReference type="InterPro" id="IPR024496">
    <property type="entry name" value="Spore_germ_GerPE"/>
</dbReference>
<gene>
    <name evidence="1" type="ORF">QYG89_07475</name>
</gene>
<comment type="caution">
    <text evidence="1">The sequence shown here is derived from an EMBL/GenBank/DDBJ whole genome shotgun (WGS) entry which is preliminary data.</text>
</comment>
<evidence type="ECO:0000313" key="1">
    <source>
        <dbReference type="EMBL" id="MFK2825527.1"/>
    </source>
</evidence>